<reference evidence="1" key="2">
    <citation type="submission" date="2022-01" db="EMBL/GenBank/DDBJ databases">
        <authorList>
            <person name="Yamashiro T."/>
            <person name="Shiraishi A."/>
            <person name="Satake H."/>
            <person name="Nakayama K."/>
        </authorList>
    </citation>
    <scope>NUCLEOTIDE SEQUENCE</scope>
</reference>
<proteinExistence type="predicted"/>
<keyword evidence="2" id="KW-1185">Reference proteome</keyword>
<evidence type="ECO:0000313" key="2">
    <source>
        <dbReference type="Proteomes" id="UP001151760"/>
    </source>
</evidence>
<name>A0ABQ4ZFN2_9ASTR</name>
<dbReference type="EMBL" id="BQNB010011266">
    <property type="protein sequence ID" value="GJS88346.1"/>
    <property type="molecule type" value="Genomic_DNA"/>
</dbReference>
<reference evidence="1" key="1">
    <citation type="journal article" date="2022" name="Int. J. Mol. Sci.">
        <title>Draft Genome of Tanacetum Coccineum: Genomic Comparison of Closely Related Tanacetum-Family Plants.</title>
        <authorList>
            <person name="Yamashiro T."/>
            <person name="Shiraishi A."/>
            <person name="Nakayama K."/>
            <person name="Satake H."/>
        </authorList>
    </citation>
    <scope>NUCLEOTIDE SEQUENCE</scope>
</reference>
<gene>
    <name evidence="1" type="ORF">Tco_0770982</name>
</gene>
<comment type="caution">
    <text evidence="1">The sequence shown here is derived from an EMBL/GenBank/DDBJ whole genome shotgun (WGS) entry which is preliminary data.</text>
</comment>
<evidence type="ECO:0000313" key="1">
    <source>
        <dbReference type="EMBL" id="GJS88346.1"/>
    </source>
</evidence>
<organism evidence="1 2">
    <name type="scientific">Tanacetum coccineum</name>
    <dbReference type="NCBI Taxonomy" id="301880"/>
    <lineage>
        <taxon>Eukaryota</taxon>
        <taxon>Viridiplantae</taxon>
        <taxon>Streptophyta</taxon>
        <taxon>Embryophyta</taxon>
        <taxon>Tracheophyta</taxon>
        <taxon>Spermatophyta</taxon>
        <taxon>Magnoliopsida</taxon>
        <taxon>eudicotyledons</taxon>
        <taxon>Gunneridae</taxon>
        <taxon>Pentapetalae</taxon>
        <taxon>asterids</taxon>
        <taxon>campanulids</taxon>
        <taxon>Asterales</taxon>
        <taxon>Asteraceae</taxon>
        <taxon>Asteroideae</taxon>
        <taxon>Anthemideae</taxon>
        <taxon>Anthemidinae</taxon>
        <taxon>Tanacetum</taxon>
    </lineage>
</organism>
<sequence length="208" mass="24066">MACLSIYKACTEYTLWAFCVAVRSAHSASSSLSDQEARFFTYGPFKYTFQTTILDTSIATLFVWRNSWRDRLRHKIGVFTSLQHFLKTGEQFQESQQTEKSTMKTFQVFQHVDERWTNITYPLERARAMHKPKAAKVYIFFHYEFCGYKIRFNTLDDGKYPSDGSLVRNANSRWGAPSSFLLDGNRIDALGIGVITGATWAQLDYRLI</sequence>
<protein>
    <submittedName>
        <fullName evidence="1">Uncharacterized protein</fullName>
    </submittedName>
</protein>
<accession>A0ABQ4ZFN2</accession>
<dbReference type="Proteomes" id="UP001151760">
    <property type="component" value="Unassembled WGS sequence"/>
</dbReference>